<accession>A0A4Y2DSX1</accession>
<proteinExistence type="predicted"/>
<dbReference type="AlphaFoldDB" id="A0A4Y2DSX1"/>
<organism evidence="1 2">
    <name type="scientific">Araneus ventricosus</name>
    <name type="common">Orbweaver spider</name>
    <name type="synonym">Epeira ventricosa</name>
    <dbReference type="NCBI Taxonomy" id="182803"/>
    <lineage>
        <taxon>Eukaryota</taxon>
        <taxon>Metazoa</taxon>
        <taxon>Ecdysozoa</taxon>
        <taxon>Arthropoda</taxon>
        <taxon>Chelicerata</taxon>
        <taxon>Arachnida</taxon>
        <taxon>Araneae</taxon>
        <taxon>Araneomorphae</taxon>
        <taxon>Entelegynae</taxon>
        <taxon>Araneoidea</taxon>
        <taxon>Araneidae</taxon>
        <taxon>Araneus</taxon>
    </lineage>
</organism>
<dbReference type="Gene3D" id="3.30.420.10">
    <property type="entry name" value="Ribonuclease H-like superfamily/Ribonuclease H"/>
    <property type="match status" value="1"/>
</dbReference>
<evidence type="ECO:0000313" key="1">
    <source>
        <dbReference type="EMBL" id="GBM18804.1"/>
    </source>
</evidence>
<protein>
    <submittedName>
        <fullName evidence="1">Uncharacterized protein</fullName>
    </submittedName>
</protein>
<name>A0A4Y2DSX1_ARAVE</name>
<dbReference type="InterPro" id="IPR036397">
    <property type="entry name" value="RNaseH_sf"/>
</dbReference>
<gene>
    <name evidence="1" type="ORF">AVEN_203087_1</name>
</gene>
<dbReference type="GO" id="GO:0003676">
    <property type="term" value="F:nucleic acid binding"/>
    <property type="evidence" value="ECO:0007669"/>
    <property type="project" value="InterPro"/>
</dbReference>
<comment type="caution">
    <text evidence="1">The sequence shown here is derived from an EMBL/GenBank/DDBJ whole genome shotgun (WGS) entry which is preliminary data.</text>
</comment>
<dbReference type="EMBL" id="BGPR01000412">
    <property type="protein sequence ID" value="GBM18804.1"/>
    <property type="molecule type" value="Genomic_DNA"/>
</dbReference>
<reference evidence="1 2" key="1">
    <citation type="journal article" date="2019" name="Sci. Rep.">
        <title>Orb-weaving spider Araneus ventricosus genome elucidates the spidroin gene catalogue.</title>
        <authorList>
            <person name="Kono N."/>
            <person name="Nakamura H."/>
            <person name="Ohtoshi R."/>
            <person name="Moran D.A.P."/>
            <person name="Shinohara A."/>
            <person name="Yoshida Y."/>
            <person name="Fujiwara M."/>
            <person name="Mori M."/>
            <person name="Tomita M."/>
            <person name="Arakawa K."/>
        </authorList>
    </citation>
    <scope>NUCLEOTIDE SEQUENCE [LARGE SCALE GENOMIC DNA]</scope>
</reference>
<evidence type="ECO:0000313" key="2">
    <source>
        <dbReference type="Proteomes" id="UP000499080"/>
    </source>
</evidence>
<sequence>MWSLEGQNGYKFCCHDFRSETKRFSCIQPGVESVMTWSGFEINSQMFWVFCSKELNSKDYSQILENHLTPVPDLLREQDCILQRDLEFIHTLSFTKISFHQNSMNGMISPALSPYHDPPENILGNLAQNTYENGSQYFSRKQLTTLI</sequence>
<dbReference type="Proteomes" id="UP000499080">
    <property type="component" value="Unassembled WGS sequence"/>
</dbReference>
<keyword evidence="2" id="KW-1185">Reference proteome</keyword>